<dbReference type="OrthoDB" id="5824032at2759"/>
<dbReference type="PANTHER" id="PTHR21106">
    <property type="entry name" value="NADH DEHYDROGENASE [UBIQUINONE] 1 BETA SUBCOMPLEX SUBUNIT 6"/>
    <property type="match status" value="1"/>
</dbReference>
<protein>
    <submittedName>
        <fullName evidence="1">Uncharacterized protein</fullName>
    </submittedName>
</protein>
<dbReference type="AlphaFoldDB" id="A0A4Y2FPY7"/>
<sequence length="177" mass="20836">MSDQVSKYNYPSSQTGGVKPLSIRGLFEDERLRLSEEFTDEERAWRKQWLKDQVLSPNEPRPESEEWIREVRNPIRRFLSKPWQLLESSITPVIGKTVASHVRYIVPKTIVILAATYATWYHVKYNQNDWTRSYGVTVTMPKPRAFPGDKNFPALREKVEPNDFCDRGFKDRKVFLN</sequence>
<dbReference type="Pfam" id="PF09782">
    <property type="entry name" value="NDUF_B6"/>
    <property type="match status" value="1"/>
</dbReference>
<dbReference type="PANTHER" id="PTHR21106:SF2">
    <property type="entry name" value="NADH DEHYDROGENASE [UBIQUINONE] 1 BETA SUBCOMPLEX SUBUNIT 6"/>
    <property type="match status" value="1"/>
</dbReference>
<name>A0A4Y2FPY7_ARAVE</name>
<evidence type="ECO:0000313" key="2">
    <source>
        <dbReference type="Proteomes" id="UP000499080"/>
    </source>
</evidence>
<keyword evidence="2" id="KW-1185">Reference proteome</keyword>
<evidence type="ECO:0000313" key="1">
    <source>
        <dbReference type="EMBL" id="GBM42535.1"/>
    </source>
</evidence>
<gene>
    <name evidence="1" type="ORF">AVEN_3342_1</name>
</gene>
<dbReference type="GO" id="GO:0006120">
    <property type="term" value="P:mitochondrial electron transport, NADH to ubiquinone"/>
    <property type="evidence" value="ECO:0007669"/>
    <property type="project" value="InterPro"/>
</dbReference>
<dbReference type="Proteomes" id="UP000499080">
    <property type="component" value="Unassembled WGS sequence"/>
</dbReference>
<proteinExistence type="predicted"/>
<accession>A0A4Y2FPY7</accession>
<dbReference type="InterPro" id="IPR019174">
    <property type="entry name" value="NADH_DH_b-subcmplx_su6"/>
</dbReference>
<reference evidence="1 2" key="1">
    <citation type="journal article" date="2019" name="Sci. Rep.">
        <title>Orb-weaving spider Araneus ventricosus genome elucidates the spidroin gene catalogue.</title>
        <authorList>
            <person name="Kono N."/>
            <person name="Nakamura H."/>
            <person name="Ohtoshi R."/>
            <person name="Moran D.A.P."/>
            <person name="Shinohara A."/>
            <person name="Yoshida Y."/>
            <person name="Fujiwara M."/>
            <person name="Mori M."/>
            <person name="Tomita M."/>
            <person name="Arakawa K."/>
        </authorList>
    </citation>
    <scope>NUCLEOTIDE SEQUENCE [LARGE SCALE GENOMIC DNA]</scope>
</reference>
<dbReference type="GO" id="GO:0005739">
    <property type="term" value="C:mitochondrion"/>
    <property type="evidence" value="ECO:0007669"/>
    <property type="project" value="GOC"/>
</dbReference>
<comment type="caution">
    <text evidence="1">The sequence shown here is derived from an EMBL/GenBank/DDBJ whole genome shotgun (WGS) entry which is preliminary data.</text>
</comment>
<dbReference type="EMBL" id="BGPR01000998">
    <property type="protein sequence ID" value="GBM42535.1"/>
    <property type="molecule type" value="Genomic_DNA"/>
</dbReference>
<organism evidence="1 2">
    <name type="scientific">Araneus ventricosus</name>
    <name type="common">Orbweaver spider</name>
    <name type="synonym">Epeira ventricosa</name>
    <dbReference type="NCBI Taxonomy" id="182803"/>
    <lineage>
        <taxon>Eukaryota</taxon>
        <taxon>Metazoa</taxon>
        <taxon>Ecdysozoa</taxon>
        <taxon>Arthropoda</taxon>
        <taxon>Chelicerata</taxon>
        <taxon>Arachnida</taxon>
        <taxon>Araneae</taxon>
        <taxon>Araneomorphae</taxon>
        <taxon>Entelegynae</taxon>
        <taxon>Araneoidea</taxon>
        <taxon>Araneidae</taxon>
        <taxon>Araneus</taxon>
    </lineage>
</organism>